<dbReference type="Pfam" id="PF00046">
    <property type="entry name" value="Homeodomain"/>
    <property type="match status" value="1"/>
</dbReference>
<comment type="similarity">
    <text evidence="2">Belongs to the paired homeobox family.</text>
</comment>
<dbReference type="InterPro" id="IPR052294">
    <property type="entry name" value="VSX_homeobox_regulators"/>
</dbReference>
<evidence type="ECO:0000256" key="9">
    <source>
        <dbReference type="ARBA" id="ARBA00023163"/>
    </source>
</evidence>
<feature type="domain" description="Homeobox" evidence="17">
    <location>
        <begin position="170"/>
        <end position="230"/>
    </location>
</feature>
<dbReference type="EMBL" id="VSWD01000009">
    <property type="protein sequence ID" value="KAK3092389.1"/>
    <property type="molecule type" value="Genomic_DNA"/>
</dbReference>
<evidence type="ECO:0000256" key="7">
    <source>
        <dbReference type="ARBA" id="ARBA00023125"/>
    </source>
</evidence>
<dbReference type="PROSITE" id="PS00027">
    <property type="entry name" value="HOMEOBOX_1"/>
    <property type="match status" value="1"/>
</dbReference>
<feature type="compositionally biased region" description="Polar residues" evidence="16">
    <location>
        <begin position="351"/>
        <end position="365"/>
    </location>
</feature>
<evidence type="ECO:0000256" key="3">
    <source>
        <dbReference type="ARBA" id="ARBA00014891"/>
    </source>
</evidence>
<evidence type="ECO:0000259" key="19">
    <source>
        <dbReference type="PROSITE" id="PS51496"/>
    </source>
</evidence>
<evidence type="ECO:0000256" key="2">
    <source>
        <dbReference type="ARBA" id="ARBA00005733"/>
    </source>
</evidence>
<keyword evidence="9" id="KW-0804">Transcription</keyword>
<evidence type="ECO:0000256" key="5">
    <source>
        <dbReference type="ARBA" id="ARBA00022606"/>
    </source>
</evidence>
<evidence type="ECO:0000259" key="17">
    <source>
        <dbReference type="PROSITE" id="PS50071"/>
    </source>
</evidence>
<evidence type="ECO:0000256" key="13">
    <source>
        <dbReference type="ARBA" id="ARBA00031274"/>
    </source>
</evidence>
<dbReference type="GO" id="GO:1990837">
    <property type="term" value="F:sequence-specific double-stranded DNA binding"/>
    <property type="evidence" value="ECO:0007669"/>
    <property type="project" value="TreeGrafter"/>
</dbReference>
<dbReference type="AlphaFoldDB" id="A0AA88XUN9"/>
<feature type="domain" description="CVC" evidence="19">
    <location>
        <begin position="232"/>
        <end position="293"/>
    </location>
</feature>
<dbReference type="Gene3D" id="1.10.10.60">
    <property type="entry name" value="Homeodomain-like"/>
    <property type="match status" value="1"/>
</dbReference>
<evidence type="ECO:0000256" key="15">
    <source>
        <dbReference type="RuleBase" id="RU000682"/>
    </source>
</evidence>
<accession>A0AA88XUN9</accession>
<dbReference type="GO" id="GO:0000981">
    <property type="term" value="F:DNA-binding transcription factor activity, RNA polymerase II-specific"/>
    <property type="evidence" value="ECO:0007669"/>
    <property type="project" value="InterPro"/>
</dbReference>
<feature type="DNA-binding region" description="Homeobox" evidence="14">
    <location>
        <begin position="172"/>
        <end position="231"/>
    </location>
</feature>
<evidence type="ECO:0000256" key="12">
    <source>
        <dbReference type="ARBA" id="ARBA00030203"/>
    </source>
</evidence>
<keyword evidence="10 14" id="KW-0539">Nucleus</keyword>
<feature type="region of interest" description="Disordered" evidence="16">
    <location>
        <begin position="299"/>
        <end position="387"/>
    </location>
</feature>
<keyword evidence="11" id="KW-0844">Vision</keyword>
<dbReference type="FunFam" id="1.10.10.60:FF:000383">
    <property type="entry name" value="box A-binding factor"/>
    <property type="match status" value="1"/>
</dbReference>
<dbReference type="PROSITE" id="PS51496">
    <property type="entry name" value="CVC"/>
    <property type="match status" value="1"/>
</dbReference>
<organism evidence="20 21">
    <name type="scientific">Pinctada imbricata</name>
    <name type="common">Atlantic pearl-oyster</name>
    <name type="synonym">Pinctada martensii</name>
    <dbReference type="NCBI Taxonomy" id="66713"/>
    <lineage>
        <taxon>Eukaryota</taxon>
        <taxon>Metazoa</taxon>
        <taxon>Spiralia</taxon>
        <taxon>Lophotrochozoa</taxon>
        <taxon>Mollusca</taxon>
        <taxon>Bivalvia</taxon>
        <taxon>Autobranchia</taxon>
        <taxon>Pteriomorphia</taxon>
        <taxon>Pterioida</taxon>
        <taxon>Pterioidea</taxon>
        <taxon>Pteriidae</taxon>
        <taxon>Pinctada</taxon>
    </lineage>
</organism>
<dbReference type="InterPro" id="IPR003654">
    <property type="entry name" value="OAR_dom"/>
</dbReference>
<dbReference type="InterPro" id="IPR023339">
    <property type="entry name" value="CVC"/>
</dbReference>
<keyword evidence="21" id="KW-1185">Reference proteome</keyword>
<keyword evidence="4" id="KW-0217">Developmental protein</keyword>
<evidence type="ECO:0000256" key="16">
    <source>
        <dbReference type="SAM" id="MobiDB-lite"/>
    </source>
</evidence>
<evidence type="ECO:0000256" key="14">
    <source>
        <dbReference type="PROSITE-ProRule" id="PRU00108"/>
    </source>
</evidence>
<evidence type="ECO:0000259" key="18">
    <source>
        <dbReference type="PROSITE" id="PS50803"/>
    </source>
</evidence>
<feature type="compositionally biased region" description="Basic and acidic residues" evidence="16">
    <location>
        <begin position="315"/>
        <end position="324"/>
    </location>
</feature>
<evidence type="ECO:0000256" key="8">
    <source>
        <dbReference type="ARBA" id="ARBA00023155"/>
    </source>
</evidence>
<keyword evidence="7 14" id="KW-0238">DNA-binding</keyword>
<evidence type="ECO:0000256" key="1">
    <source>
        <dbReference type="ARBA" id="ARBA00004123"/>
    </source>
</evidence>
<evidence type="ECO:0000313" key="20">
    <source>
        <dbReference type="EMBL" id="KAK3092389.1"/>
    </source>
</evidence>
<feature type="domain" description="OAR" evidence="18">
    <location>
        <begin position="324"/>
        <end position="337"/>
    </location>
</feature>
<feature type="compositionally biased region" description="Basic and acidic residues" evidence="16">
    <location>
        <begin position="332"/>
        <end position="350"/>
    </location>
</feature>
<name>A0AA88XUN9_PINIB</name>
<protein>
    <recommendedName>
        <fullName evidence="3">Visual system homeobox 2</fullName>
    </recommendedName>
    <alternativeName>
        <fullName evidence="12">Ceh-10 homeodomain-containing homolog</fullName>
    </alternativeName>
    <alternativeName>
        <fullName evidence="13">Homeobox protein CHX10</fullName>
    </alternativeName>
</protein>
<dbReference type="InterPro" id="IPR001356">
    <property type="entry name" value="HD"/>
</dbReference>
<evidence type="ECO:0000256" key="10">
    <source>
        <dbReference type="ARBA" id="ARBA00023242"/>
    </source>
</evidence>
<dbReference type="SMART" id="SM00389">
    <property type="entry name" value="HOX"/>
    <property type="match status" value="1"/>
</dbReference>
<dbReference type="PANTHER" id="PTHR46892:SF3">
    <property type="entry name" value="VISUAL SYSTEM HOMEOBOX 2"/>
    <property type="match status" value="1"/>
</dbReference>
<comment type="subcellular location">
    <subcellularLocation>
        <location evidence="1 14 15">Nucleus</location>
    </subcellularLocation>
</comment>
<reference evidence="20" key="1">
    <citation type="submission" date="2019-08" db="EMBL/GenBank/DDBJ databases">
        <title>The improved chromosome-level genome for the pearl oyster Pinctada fucata martensii using PacBio sequencing and Hi-C.</title>
        <authorList>
            <person name="Zheng Z."/>
        </authorList>
    </citation>
    <scope>NUCLEOTIDE SEQUENCE</scope>
    <source>
        <strain evidence="20">ZZ-2019</strain>
        <tissue evidence="20">Adductor muscle</tissue>
    </source>
</reference>
<dbReference type="PROSITE" id="PS50071">
    <property type="entry name" value="HOMEOBOX_2"/>
    <property type="match status" value="1"/>
</dbReference>
<feature type="compositionally biased region" description="Basic and acidic residues" evidence="16">
    <location>
        <begin position="366"/>
        <end position="376"/>
    </location>
</feature>
<dbReference type="PANTHER" id="PTHR46892">
    <property type="entry name" value="VISUAL SYSTEM HOMEOBOX 2"/>
    <property type="match status" value="1"/>
</dbReference>
<dbReference type="InterPro" id="IPR017970">
    <property type="entry name" value="Homeobox_CS"/>
</dbReference>
<keyword evidence="8 14" id="KW-0371">Homeobox</keyword>
<comment type="caution">
    <text evidence="20">The sequence shown here is derived from an EMBL/GenBank/DDBJ whole genome shotgun (WGS) entry which is preliminary data.</text>
</comment>
<dbReference type="PROSITE" id="PS50803">
    <property type="entry name" value="OAR"/>
    <property type="match status" value="1"/>
</dbReference>
<sequence length="387" mass="43007">MMNFAHHPSYAAAALGISGTLGLPTANFPPNSLPSVSEGQRERSLPQRTPFAIQELLGLGNQESERTRVTQSDALISASPYLTPSLAGSLTAPRGSGIKDVSVTSSLSYSTWRSSFINALNSTAHSMFNIGGPQNSVLGKNDIKSGLDQTFPDKSGIENVESSSIGKKKKKKRRHRTIFTSYQLEELEKAFKDAHYPDVYAREVLALKTGLPEDRIQVWFQNRRAKWRKTEKTWGRSSIMAEYGLYGAMVRHSLPLPETILKSAKDGIMESCAPWLLSFPISTSTGMHKKSLEAAEKLKDVKEDDGASDTSSPDSKNKEDRRSESIATLRAKAQEHSAKYVSEDSDRDNSENTSYMTHSVMNSYHSRFEEPRKEDEYSQSQEEIDVV</sequence>
<dbReference type="InterPro" id="IPR009057">
    <property type="entry name" value="Homeodomain-like_sf"/>
</dbReference>
<dbReference type="GO" id="GO:0005634">
    <property type="term" value="C:nucleus"/>
    <property type="evidence" value="ECO:0007669"/>
    <property type="project" value="UniProtKB-SubCell"/>
</dbReference>
<dbReference type="CDD" id="cd00086">
    <property type="entry name" value="homeodomain"/>
    <property type="match status" value="1"/>
</dbReference>
<dbReference type="Pfam" id="PF03826">
    <property type="entry name" value="OAR"/>
    <property type="match status" value="1"/>
</dbReference>
<evidence type="ECO:0000256" key="11">
    <source>
        <dbReference type="ARBA" id="ARBA00023305"/>
    </source>
</evidence>
<evidence type="ECO:0000256" key="4">
    <source>
        <dbReference type="ARBA" id="ARBA00022473"/>
    </source>
</evidence>
<evidence type="ECO:0000313" key="21">
    <source>
        <dbReference type="Proteomes" id="UP001186944"/>
    </source>
</evidence>
<keyword evidence="5" id="KW-0716">Sensory transduction</keyword>
<proteinExistence type="inferred from homology"/>
<gene>
    <name evidence="20" type="ORF">FSP39_002227</name>
</gene>
<dbReference type="Proteomes" id="UP001186944">
    <property type="component" value="Unassembled WGS sequence"/>
</dbReference>
<dbReference type="SUPFAM" id="SSF46689">
    <property type="entry name" value="Homeodomain-like"/>
    <property type="match status" value="1"/>
</dbReference>
<keyword evidence="6" id="KW-0805">Transcription regulation</keyword>
<dbReference type="GO" id="GO:0007601">
    <property type="term" value="P:visual perception"/>
    <property type="evidence" value="ECO:0007669"/>
    <property type="project" value="UniProtKB-KW"/>
</dbReference>
<evidence type="ECO:0000256" key="6">
    <source>
        <dbReference type="ARBA" id="ARBA00023015"/>
    </source>
</evidence>